<dbReference type="EMBL" id="KQ243366">
    <property type="protein sequence ID" value="KNC75896.1"/>
    <property type="molecule type" value="Genomic_DNA"/>
</dbReference>
<proteinExistence type="predicted"/>
<evidence type="ECO:0000313" key="1">
    <source>
        <dbReference type="EMBL" id="KNC75896.1"/>
    </source>
</evidence>
<dbReference type="OrthoDB" id="3254696at2759"/>
<protein>
    <submittedName>
        <fullName evidence="1">Uncharacterized protein</fullName>
    </submittedName>
</protein>
<dbReference type="GeneID" id="25912090"/>
<reference evidence="1 2" key="1">
    <citation type="submission" date="2011-02" db="EMBL/GenBank/DDBJ databases">
        <title>The Genome Sequence of Sphaeroforma arctica JP610.</title>
        <authorList>
            <consortium name="The Broad Institute Genome Sequencing Platform"/>
            <person name="Russ C."/>
            <person name="Cuomo C."/>
            <person name="Young S.K."/>
            <person name="Zeng Q."/>
            <person name="Gargeya S."/>
            <person name="Alvarado L."/>
            <person name="Berlin A."/>
            <person name="Chapman S.B."/>
            <person name="Chen Z."/>
            <person name="Freedman E."/>
            <person name="Gellesch M."/>
            <person name="Goldberg J."/>
            <person name="Griggs A."/>
            <person name="Gujja S."/>
            <person name="Heilman E."/>
            <person name="Heiman D."/>
            <person name="Howarth C."/>
            <person name="Mehta T."/>
            <person name="Neiman D."/>
            <person name="Pearson M."/>
            <person name="Roberts A."/>
            <person name="Saif S."/>
            <person name="Shea T."/>
            <person name="Shenoy N."/>
            <person name="Sisk P."/>
            <person name="Stolte C."/>
            <person name="Sykes S."/>
            <person name="White J."/>
            <person name="Yandava C."/>
            <person name="Burger G."/>
            <person name="Gray M.W."/>
            <person name="Holland P.W.H."/>
            <person name="King N."/>
            <person name="Lang F.B.F."/>
            <person name="Roger A.J."/>
            <person name="Ruiz-Trillo I."/>
            <person name="Haas B."/>
            <person name="Nusbaum C."/>
            <person name="Birren B."/>
        </authorList>
    </citation>
    <scope>NUCLEOTIDE SEQUENCE [LARGE SCALE GENOMIC DNA]</scope>
    <source>
        <strain evidence="1 2">JP610</strain>
    </source>
</reference>
<name>A0A0L0FHE5_9EUKA</name>
<dbReference type="RefSeq" id="XP_014149798.1">
    <property type="nucleotide sequence ID" value="XM_014294323.1"/>
</dbReference>
<keyword evidence="2" id="KW-1185">Reference proteome</keyword>
<accession>A0A0L0FHE5</accession>
<dbReference type="AlphaFoldDB" id="A0A0L0FHE5"/>
<gene>
    <name evidence="1" type="ORF">SARC_11586</name>
</gene>
<dbReference type="Proteomes" id="UP000054560">
    <property type="component" value="Unassembled WGS sequence"/>
</dbReference>
<evidence type="ECO:0000313" key="2">
    <source>
        <dbReference type="Proteomes" id="UP000054560"/>
    </source>
</evidence>
<sequence>MKTLARDDADAERTDAVKYTIAGVKVERTKEKFTSHVDVLHKAGCTVATVFDLMQWLMMLCEQGNVFTAPTVQTTYDKDETKWLCDALANGVDTGYDGPHRMFHDLSYGKDSINKHRTPPKPSNHTLVRAMRYLAQQPVGTRLSVYDISAAFHLLPVLPWQLSYIFSLEGETYTKEQFKKDTKATFAAAKLEIYGYRDHIYRIGGLTALKDAGAEPDEIAAATEWKYRAYMGYGYRTAAQKASVKARMAA</sequence>
<organism evidence="1 2">
    <name type="scientific">Sphaeroforma arctica JP610</name>
    <dbReference type="NCBI Taxonomy" id="667725"/>
    <lineage>
        <taxon>Eukaryota</taxon>
        <taxon>Ichthyosporea</taxon>
        <taxon>Ichthyophonida</taxon>
        <taxon>Sphaeroforma</taxon>
    </lineage>
</organism>